<dbReference type="InterPro" id="IPR029278">
    <property type="entry name" value="Imm26"/>
</dbReference>
<dbReference type="Pfam" id="PF15428">
    <property type="entry name" value="Imm26"/>
    <property type="match status" value="1"/>
</dbReference>
<sequence>MTSTKRKRIKLGDVYAVPLPDGRFAFGRRFKDASIAIYRYIGKSVEDIPQNEDYQFIVGIYDDVLKSGQWTVVVNRPFEDEDEAWPPPACVIDKLSGGYSIYYKGEMKRASKQECDGLEIAAVWEAEHIIDRIMGEDKWHKDPLK</sequence>
<accession>A0A934MRD4</accession>
<evidence type="ECO:0000313" key="2">
    <source>
        <dbReference type="Proteomes" id="UP000640274"/>
    </source>
</evidence>
<comment type="caution">
    <text evidence="1">The sequence shown here is derived from an EMBL/GenBank/DDBJ whole genome shotgun (WGS) entry which is preliminary data.</text>
</comment>
<reference evidence="1" key="1">
    <citation type="submission" date="2020-12" db="EMBL/GenBank/DDBJ databases">
        <authorList>
            <person name="Huq M.A."/>
        </authorList>
    </citation>
    <scope>NUCLEOTIDE SEQUENCE</scope>
    <source>
        <strain evidence="1">MAHUQ-46</strain>
    </source>
</reference>
<organism evidence="1 2">
    <name type="scientific">Paenibacillus roseus</name>
    <dbReference type="NCBI Taxonomy" id="2798579"/>
    <lineage>
        <taxon>Bacteria</taxon>
        <taxon>Bacillati</taxon>
        <taxon>Bacillota</taxon>
        <taxon>Bacilli</taxon>
        <taxon>Bacillales</taxon>
        <taxon>Paenibacillaceae</taxon>
        <taxon>Paenibacillus</taxon>
    </lineage>
</organism>
<keyword evidence="2" id="KW-1185">Reference proteome</keyword>
<proteinExistence type="predicted"/>
<evidence type="ECO:0000313" key="1">
    <source>
        <dbReference type="EMBL" id="MBJ6362783.1"/>
    </source>
</evidence>
<evidence type="ECO:0008006" key="3">
    <source>
        <dbReference type="Google" id="ProtNLM"/>
    </source>
</evidence>
<dbReference type="Proteomes" id="UP000640274">
    <property type="component" value="Unassembled WGS sequence"/>
</dbReference>
<dbReference type="EMBL" id="JAELUP010000096">
    <property type="protein sequence ID" value="MBJ6362783.1"/>
    <property type="molecule type" value="Genomic_DNA"/>
</dbReference>
<protein>
    <recommendedName>
        <fullName evidence="3">Immunity protein 26</fullName>
    </recommendedName>
</protein>
<gene>
    <name evidence="1" type="ORF">JFN88_16320</name>
</gene>
<dbReference type="AlphaFoldDB" id="A0A934MRD4"/>
<name>A0A934MRD4_9BACL</name>
<dbReference type="RefSeq" id="WP_199020328.1">
    <property type="nucleotide sequence ID" value="NZ_JAELUP010000096.1"/>
</dbReference>